<evidence type="ECO:0000313" key="1">
    <source>
        <dbReference type="EMBL" id="KGN75185.1"/>
    </source>
</evidence>
<dbReference type="EMBL" id="UGTF01000002">
    <property type="protein sequence ID" value="SUB89727.1"/>
    <property type="molecule type" value="Genomic_DNA"/>
</dbReference>
<name>A0A0A2ECK3_9PORP</name>
<dbReference type="PANTHER" id="PTHR41368:SF1">
    <property type="entry name" value="PROTEIN YGHO"/>
    <property type="match status" value="1"/>
</dbReference>
<dbReference type="Proteomes" id="UP000254263">
    <property type="component" value="Unassembled WGS sequence"/>
</dbReference>
<dbReference type="PANTHER" id="PTHR41368">
    <property type="entry name" value="PROTEIN YGHO"/>
    <property type="match status" value="1"/>
</dbReference>
<dbReference type="Gene3D" id="3.40.630.30">
    <property type="match status" value="1"/>
</dbReference>
<reference evidence="5 6" key="2">
    <citation type="submission" date="2018-06" db="EMBL/GenBank/DDBJ databases">
        <authorList>
            <consortium name="Pathogen Informatics"/>
            <person name="Doyle S."/>
        </authorList>
    </citation>
    <scope>NUCLEOTIDE SEQUENCE [LARGE SCALE GENOMIC DNA]</scope>
    <source>
        <strain evidence="3 5">NCTC11632</strain>
        <strain evidence="2 6">NCTC13100</strain>
    </source>
</reference>
<proteinExistence type="predicted"/>
<dbReference type="InterPro" id="IPR039968">
    <property type="entry name" value="BcerS-like"/>
</dbReference>
<accession>A0A0A2ECK3</accession>
<dbReference type="Proteomes" id="UP000254156">
    <property type="component" value="Unassembled WGS sequence"/>
</dbReference>
<dbReference type="EMBL" id="UGTI01000001">
    <property type="protein sequence ID" value="SUB78541.1"/>
    <property type="molecule type" value="Genomic_DNA"/>
</dbReference>
<evidence type="ECO:0000313" key="6">
    <source>
        <dbReference type="Proteomes" id="UP000254263"/>
    </source>
</evidence>
<dbReference type="OrthoDB" id="9806005at2"/>
<evidence type="ECO:0000313" key="5">
    <source>
        <dbReference type="Proteomes" id="UP000254156"/>
    </source>
</evidence>
<organism evidence="1 4">
    <name type="scientific">Porphyromonas macacae</name>
    <dbReference type="NCBI Taxonomy" id="28115"/>
    <lineage>
        <taxon>Bacteria</taxon>
        <taxon>Pseudomonadati</taxon>
        <taxon>Bacteroidota</taxon>
        <taxon>Bacteroidia</taxon>
        <taxon>Bacteroidales</taxon>
        <taxon>Porphyromonadaceae</taxon>
        <taxon>Porphyromonas</taxon>
    </lineage>
</organism>
<sequence length="375" mass="43814">MTVEVKQIFDKSDLKKFVKFNLELYKDNPYHVPGLIDDELTTLDPNKNPAFEFCEAAYFLAYKNGEIVGRIAGIINHKANETWNQNNARFGWVDFINDNEVVDALFNAVTAWALSKGKDMLQGPMGFTDMDHEGMLIEGFDQMGTMATIYNYAYYPKQLERLGFIKDQDWKEYKIYVPKEVPEKHLRISSVVRQKYGLKTLKFKNKKELMPYAHRIFQTLNKAYSNIYGFSELTDAQVDYYVKIYIPMVRLDYITAIIREKDDEVVGFAITIPNLSHALKKAKGSIWPWGIVHLLKAMYGKNKIIDFYLIGVIPEYQNKGVNALLFDDLIPIYQKNGIHYAESNPELETNMAVQMQWNYFERKHHKTRRAYIKRI</sequence>
<reference evidence="1 4" key="1">
    <citation type="submission" date="2014-09" db="EMBL/GenBank/DDBJ databases">
        <title>Draft Genome Sequence of Porphyromonas macacae COT-192_OH2859.</title>
        <authorList>
            <person name="Wallis C."/>
            <person name="Deusch O."/>
            <person name="O'Flynn C."/>
            <person name="Davis I."/>
            <person name="Horsfall A."/>
            <person name="Kirkwood N."/>
            <person name="Harris S."/>
            <person name="Eisen J.A."/>
            <person name="Coil D.A."/>
            <person name="Darling A.E."/>
            <person name="Jospin G."/>
            <person name="Alexiev A."/>
        </authorList>
    </citation>
    <scope>NUCLEOTIDE SEQUENCE [LARGE SCALE GENOMIC DNA]</scope>
    <source>
        <strain evidence="4">COT-192 OH2859</strain>
        <strain evidence="1">COT-192_OH2859</strain>
    </source>
</reference>
<dbReference type="InterPro" id="IPR016181">
    <property type="entry name" value="Acyl_CoA_acyltransferase"/>
</dbReference>
<evidence type="ECO:0008006" key="7">
    <source>
        <dbReference type="Google" id="ProtNLM"/>
    </source>
</evidence>
<protein>
    <recommendedName>
        <fullName evidence="7">N-acetyltransferase domain-containing protein</fullName>
    </recommendedName>
</protein>
<gene>
    <name evidence="1" type="ORF">HQ47_02260</name>
    <name evidence="3" type="ORF">NCTC11632_01852</name>
    <name evidence="2" type="ORF">NCTC13100_01719</name>
</gene>
<dbReference type="RefSeq" id="WP_018360898.1">
    <property type="nucleotide sequence ID" value="NZ_JASBZX010000006.1"/>
</dbReference>
<evidence type="ECO:0000313" key="2">
    <source>
        <dbReference type="EMBL" id="SUB78541.1"/>
    </source>
</evidence>
<dbReference type="AlphaFoldDB" id="A0A0A2ECK3"/>
<dbReference type="eggNOG" id="COG0456">
    <property type="taxonomic scope" value="Bacteria"/>
</dbReference>
<evidence type="ECO:0000313" key="3">
    <source>
        <dbReference type="EMBL" id="SUB89727.1"/>
    </source>
</evidence>
<dbReference type="SUPFAM" id="SSF55729">
    <property type="entry name" value="Acyl-CoA N-acyltransferases (Nat)"/>
    <property type="match status" value="1"/>
</dbReference>
<dbReference type="Proteomes" id="UP000030103">
    <property type="component" value="Unassembled WGS sequence"/>
</dbReference>
<evidence type="ECO:0000313" key="4">
    <source>
        <dbReference type="Proteomes" id="UP000030103"/>
    </source>
</evidence>
<keyword evidence="4" id="KW-1185">Reference proteome</keyword>
<dbReference type="STRING" id="28115.HQ47_02260"/>
<dbReference type="EMBL" id="JRFA01000008">
    <property type="protein sequence ID" value="KGN75185.1"/>
    <property type="molecule type" value="Genomic_DNA"/>
</dbReference>